<protein>
    <recommendedName>
        <fullName evidence="1">Crassvirus muzzle protein C-terminal domain-containing protein</fullName>
    </recommendedName>
</protein>
<reference evidence="2" key="1">
    <citation type="journal article" date="2015" name="Nature">
        <title>Complex archaea that bridge the gap between prokaryotes and eukaryotes.</title>
        <authorList>
            <person name="Spang A."/>
            <person name="Saw J.H."/>
            <person name="Jorgensen S.L."/>
            <person name="Zaremba-Niedzwiedzka K."/>
            <person name="Martijn J."/>
            <person name="Lind A.E."/>
            <person name="van Eijk R."/>
            <person name="Schleper C."/>
            <person name="Guy L."/>
            <person name="Ettema T.J."/>
        </authorList>
    </citation>
    <scope>NUCLEOTIDE SEQUENCE</scope>
</reference>
<comment type="caution">
    <text evidence="2">The sequence shown here is derived from an EMBL/GenBank/DDBJ whole genome shotgun (WGS) entry which is preliminary data.</text>
</comment>
<dbReference type="AlphaFoldDB" id="A0A0F9MLX9"/>
<evidence type="ECO:0000313" key="2">
    <source>
        <dbReference type="EMBL" id="KKM70172.1"/>
    </source>
</evidence>
<dbReference type="Pfam" id="PF25729">
    <property type="entry name" value="crAss_MUZ_C"/>
    <property type="match status" value="1"/>
</dbReference>
<dbReference type="SUPFAM" id="SSF75005">
    <property type="entry name" value="Arabinanase/levansucrase/invertase"/>
    <property type="match status" value="1"/>
</dbReference>
<gene>
    <name evidence="2" type="ORF">LCGC14_1443380</name>
</gene>
<feature type="non-terminal residue" evidence="2">
    <location>
        <position position="1"/>
    </location>
</feature>
<dbReference type="EMBL" id="LAZR01009865">
    <property type="protein sequence ID" value="KKM70172.1"/>
    <property type="molecule type" value="Genomic_DNA"/>
</dbReference>
<dbReference type="InterPro" id="IPR057888">
    <property type="entry name" value="crAss_MUZ_C"/>
</dbReference>
<organism evidence="2">
    <name type="scientific">marine sediment metagenome</name>
    <dbReference type="NCBI Taxonomy" id="412755"/>
    <lineage>
        <taxon>unclassified sequences</taxon>
        <taxon>metagenomes</taxon>
        <taxon>ecological metagenomes</taxon>
    </lineage>
</organism>
<name>A0A0F9MLX9_9ZZZZ</name>
<dbReference type="Gene3D" id="2.115.10.20">
    <property type="entry name" value="Glycosyl hydrolase domain, family 43"/>
    <property type="match status" value="1"/>
</dbReference>
<proteinExistence type="predicted"/>
<sequence length="729" mass="81047">SIEYSNYHYGTIFPESVLLIDRTIYFFDIYRKAYVRDSSNGLFAISDYKAVKKFVDISDVLQASGVSNVQVWSAYDSERKFVYVMIKDSVTSDNDDVLVFNEKRKRWETRVKMKETVNIGALVRNEELDYRLTRSSETAISVNALSPPNNTITFTNLPALFEDALKNPSAGKEWLCINLANYDTGGFTRTGDYEESLLITGYDEDAGEYTYTEQNGAEGNWSGGDKVIFINPFLFFDFYNSNDLIIDKDDISIGEALSYTQSGPMFRKADGTYVMISVSPGISSGRPRIVPFTSTDPENTWASTDAEIFAPTDFNGSATEAWPSGNALYLEDEDRYLMPCSVLVGSIFSIGLYKCDEDFGNETFYHQVVTDAVTQGGFSPSMVYHDGYYYIFYIAREGSSPDNSQWTLKVIKSADYTDFSGSSAVSIFACTLAADAGDGIEQEKWYNAQIKSTTAFVYQDRLYIVVAGMSRYTISGNRGNMIHGVFEYNASTGSADVIRTGVIFPGMLDDAWTNTAWGAEQCGPTPSWVWDAANKRYISAITQEAGSADFKIGFATFELGNLFDEDEAVAFDLPKAIGTTAGSLISFIGEDLYVHNGNDSRGFFYNGLKKMVINIVMNEQRNITKVLDTITLNTNDGEWVVTGIDIPATAQYKRGQYSKIPNELFTKRESGMHAEFLRNMKTSSTIASILELREGEELRGQTATITLENAESGEVVLLDAIINMSDSPI</sequence>
<feature type="domain" description="Crassvirus muzzle protein C-terminal" evidence="1">
    <location>
        <begin position="601"/>
        <end position="679"/>
    </location>
</feature>
<accession>A0A0F9MLX9</accession>
<evidence type="ECO:0000259" key="1">
    <source>
        <dbReference type="Pfam" id="PF25729"/>
    </source>
</evidence>
<dbReference type="InterPro" id="IPR023296">
    <property type="entry name" value="Glyco_hydro_beta-prop_sf"/>
</dbReference>